<dbReference type="PANTHER" id="PTHR31376">
    <property type="entry name" value="OS09G0467300 PROTEIN-RELATED"/>
    <property type="match status" value="1"/>
</dbReference>
<organism evidence="8 9">
    <name type="scientific">Cinchona calisaya</name>
    <dbReference type="NCBI Taxonomy" id="153742"/>
    <lineage>
        <taxon>Eukaryota</taxon>
        <taxon>Viridiplantae</taxon>
        <taxon>Streptophyta</taxon>
        <taxon>Embryophyta</taxon>
        <taxon>Tracheophyta</taxon>
        <taxon>Spermatophyta</taxon>
        <taxon>Magnoliopsida</taxon>
        <taxon>eudicotyledons</taxon>
        <taxon>Gunneridae</taxon>
        <taxon>Pentapetalae</taxon>
        <taxon>asterids</taxon>
        <taxon>lamiids</taxon>
        <taxon>Gentianales</taxon>
        <taxon>Rubiaceae</taxon>
        <taxon>Cinchonoideae</taxon>
        <taxon>Cinchoneae</taxon>
        <taxon>Cinchona</taxon>
    </lineage>
</organism>
<comment type="similarity">
    <text evidence="2">Belongs to the purine permeases (TC 2.A.7.14) family.</text>
</comment>
<dbReference type="InterPro" id="IPR030182">
    <property type="entry name" value="PUP_plant"/>
</dbReference>
<evidence type="ECO:0000256" key="6">
    <source>
        <dbReference type="ARBA" id="ARBA00023136"/>
    </source>
</evidence>
<keyword evidence="4 7" id="KW-0812">Transmembrane</keyword>
<dbReference type="GO" id="GO:0016020">
    <property type="term" value="C:membrane"/>
    <property type="evidence" value="ECO:0007669"/>
    <property type="project" value="UniProtKB-SubCell"/>
</dbReference>
<keyword evidence="9" id="KW-1185">Reference proteome</keyword>
<evidence type="ECO:0000256" key="4">
    <source>
        <dbReference type="ARBA" id="ARBA00022692"/>
    </source>
</evidence>
<evidence type="ECO:0000256" key="2">
    <source>
        <dbReference type="ARBA" id="ARBA00006213"/>
    </source>
</evidence>
<keyword evidence="6 7" id="KW-0472">Membrane</keyword>
<evidence type="ECO:0000256" key="3">
    <source>
        <dbReference type="ARBA" id="ARBA00022448"/>
    </source>
</evidence>
<dbReference type="PANTHER" id="PTHR31376:SF2">
    <property type="entry name" value="PURINE PERMEASE 11-RELATED"/>
    <property type="match status" value="1"/>
</dbReference>
<comment type="subcellular location">
    <subcellularLocation>
        <location evidence="1">Membrane</location>
    </subcellularLocation>
</comment>
<keyword evidence="5 7" id="KW-1133">Transmembrane helix</keyword>
<evidence type="ECO:0000313" key="8">
    <source>
        <dbReference type="EMBL" id="KAL3516782.1"/>
    </source>
</evidence>
<dbReference type="EMBL" id="JBJUIK010000010">
    <property type="protein sequence ID" value="KAL3516782.1"/>
    <property type="molecule type" value="Genomic_DNA"/>
</dbReference>
<dbReference type="Proteomes" id="UP001630127">
    <property type="component" value="Unassembled WGS sequence"/>
</dbReference>
<dbReference type="Pfam" id="PF16913">
    <property type="entry name" value="PUNUT"/>
    <property type="match status" value="2"/>
</dbReference>
<feature type="transmembrane region" description="Helical" evidence="7">
    <location>
        <begin position="43"/>
        <end position="63"/>
    </location>
</feature>
<keyword evidence="3" id="KW-0813">Transport</keyword>
<evidence type="ECO:0000256" key="1">
    <source>
        <dbReference type="ARBA" id="ARBA00004370"/>
    </source>
</evidence>
<protein>
    <submittedName>
        <fullName evidence="8">Uncharacterized protein</fullName>
    </submittedName>
</protein>
<dbReference type="GO" id="GO:0005345">
    <property type="term" value="F:purine nucleobase transmembrane transporter activity"/>
    <property type="evidence" value="ECO:0007669"/>
    <property type="project" value="UniProtKB-ARBA"/>
</dbReference>
<gene>
    <name evidence="8" type="ORF">ACH5RR_023684</name>
</gene>
<comment type="caution">
    <text evidence="8">The sequence shown here is derived from an EMBL/GenBank/DDBJ whole genome shotgun (WGS) entry which is preliminary data.</text>
</comment>
<sequence length="112" mass="12332">MQIYTSLVATCISTIGLFASGEWRTLHGEMNAFSTGRLSYVTTLVWTAYSFVGSHSVAALIVFRDKMNGVKIIATLMALRGFTSYIYQNYIDNSKARKTRANAEGATNDSLC</sequence>
<dbReference type="AlphaFoldDB" id="A0ABD2ZF81"/>
<evidence type="ECO:0000313" key="9">
    <source>
        <dbReference type="Proteomes" id="UP001630127"/>
    </source>
</evidence>
<proteinExistence type="inferred from homology"/>
<evidence type="ECO:0000256" key="7">
    <source>
        <dbReference type="SAM" id="Phobius"/>
    </source>
</evidence>
<name>A0ABD2ZF81_9GENT</name>
<accession>A0ABD2ZF81</accession>
<evidence type="ECO:0000256" key="5">
    <source>
        <dbReference type="ARBA" id="ARBA00022989"/>
    </source>
</evidence>
<reference evidence="8 9" key="1">
    <citation type="submission" date="2024-11" db="EMBL/GenBank/DDBJ databases">
        <title>A near-complete genome assembly of Cinchona calisaya.</title>
        <authorList>
            <person name="Lian D.C."/>
            <person name="Zhao X.W."/>
            <person name="Wei L."/>
        </authorList>
    </citation>
    <scope>NUCLEOTIDE SEQUENCE [LARGE SCALE GENOMIC DNA]</scope>
    <source>
        <tissue evidence="8">Nenye</tissue>
    </source>
</reference>